<keyword evidence="7" id="KW-0479">Metal-binding</keyword>
<dbReference type="PANTHER" id="PTHR46913:SF1">
    <property type="entry name" value="RING-H2 FINGER PROTEIN ATL16"/>
    <property type="match status" value="1"/>
</dbReference>
<evidence type="ECO:0000256" key="13">
    <source>
        <dbReference type="ARBA" id="ARBA00024209"/>
    </source>
</evidence>
<evidence type="ECO:0000256" key="6">
    <source>
        <dbReference type="ARBA" id="ARBA00022692"/>
    </source>
</evidence>
<dbReference type="SMART" id="SM00184">
    <property type="entry name" value="RING"/>
    <property type="match status" value="1"/>
</dbReference>
<evidence type="ECO:0000256" key="4">
    <source>
        <dbReference type="ARBA" id="ARBA00012483"/>
    </source>
</evidence>
<evidence type="ECO:0000256" key="9">
    <source>
        <dbReference type="ARBA" id="ARBA00022786"/>
    </source>
</evidence>
<dbReference type="SUPFAM" id="SSF57850">
    <property type="entry name" value="RING/U-box"/>
    <property type="match status" value="1"/>
</dbReference>
<accession>A0A835R5K9</accession>
<proteinExistence type="inferred from homology"/>
<evidence type="ECO:0000256" key="12">
    <source>
        <dbReference type="ARBA" id="ARBA00023136"/>
    </source>
</evidence>
<evidence type="ECO:0000256" key="5">
    <source>
        <dbReference type="ARBA" id="ARBA00022679"/>
    </source>
</evidence>
<evidence type="ECO:0000256" key="15">
    <source>
        <dbReference type="SAM" id="MobiDB-lite"/>
    </source>
</evidence>
<dbReference type="AlphaFoldDB" id="A0A835R5K9"/>
<dbReference type="CDD" id="cd16461">
    <property type="entry name" value="RING-H2_EL5-like"/>
    <property type="match status" value="1"/>
</dbReference>
<sequence length="285" mass="31334">MAENRGISSGLGFNTGSGGNAAKISSLSMFIAVTFFFVVIVFFFFLYLYGLYYFRPMTTARRRRRTHFIFFPGESPVLSRGLDPSILRSLPITVYRPSDFQEGLECAVCISEIAEGEEARLLPKCNHGFHLECIDMWFHSHSTCPLCRCPVIQEVSAGGESTSPAADDEAGHDAADSHIPENVQSLRNQEQDNNGFLGSERVLVISIPLRTTEGMFKSFMSPLQSSRVSVQDRKSPVEEARSPAASRLGSFKRLLSRGKRNAGSCSSSPKIGDIEQGMVGSLQSN</sequence>
<reference evidence="18 19" key="1">
    <citation type="journal article" date="2020" name="Nat. Food">
        <title>A phased Vanilla planifolia genome enables genetic improvement of flavour and production.</title>
        <authorList>
            <person name="Hasing T."/>
            <person name="Tang H."/>
            <person name="Brym M."/>
            <person name="Khazi F."/>
            <person name="Huang T."/>
            <person name="Chambers A.H."/>
        </authorList>
    </citation>
    <scope>NUCLEOTIDE SEQUENCE [LARGE SCALE GENOMIC DNA]</scope>
    <source>
        <tissue evidence="18">Leaf</tissue>
    </source>
</reference>
<comment type="caution">
    <text evidence="18">The sequence shown here is derived from an EMBL/GenBank/DDBJ whole genome shotgun (WGS) entry which is preliminary data.</text>
</comment>
<keyword evidence="5" id="KW-0808">Transferase</keyword>
<gene>
    <name evidence="18" type="ORF">HPP92_010678</name>
</gene>
<dbReference type="FunFam" id="3.30.40.10:FF:000475">
    <property type="entry name" value="RING-H2 finger protein ATL3"/>
    <property type="match status" value="1"/>
</dbReference>
<evidence type="ECO:0000256" key="8">
    <source>
        <dbReference type="ARBA" id="ARBA00022771"/>
    </source>
</evidence>
<dbReference type="GO" id="GO:0016020">
    <property type="term" value="C:membrane"/>
    <property type="evidence" value="ECO:0007669"/>
    <property type="project" value="UniProtKB-SubCell"/>
</dbReference>
<dbReference type="InterPro" id="IPR001841">
    <property type="entry name" value="Znf_RING"/>
</dbReference>
<keyword evidence="8 14" id="KW-0863">Zinc-finger</keyword>
<feature type="domain" description="RING-type" evidence="17">
    <location>
        <begin position="106"/>
        <end position="148"/>
    </location>
</feature>
<evidence type="ECO:0000256" key="3">
    <source>
        <dbReference type="ARBA" id="ARBA00004906"/>
    </source>
</evidence>
<evidence type="ECO:0000256" key="7">
    <source>
        <dbReference type="ARBA" id="ARBA00022723"/>
    </source>
</evidence>
<evidence type="ECO:0000313" key="18">
    <source>
        <dbReference type="EMBL" id="KAG0482594.1"/>
    </source>
</evidence>
<dbReference type="GO" id="GO:0016567">
    <property type="term" value="P:protein ubiquitination"/>
    <property type="evidence" value="ECO:0007669"/>
    <property type="project" value="InterPro"/>
</dbReference>
<keyword evidence="6 16" id="KW-0812">Transmembrane</keyword>
<protein>
    <recommendedName>
        <fullName evidence="4">RING-type E3 ubiquitin transferase</fullName>
        <ecNumber evidence="4">2.3.2.27</ecNumber>
    </recommendedName>
</protein>
<dbReference type="PROSITE" id="PS50089">
    <property type="entry name" value="ZF_RING_2"/>
    <property type="match status" value="1"/>
</dbReference>
<keyword evidence="12 16" id="KW-0472">Membrane</keyword>
<evidence type="ECO:0000256" key="14">
    <source>
        <dbReference type="PROSITE-ProRule" id="PRU00175"/>
    </source>
</evidence>
<dbReference type="PANTHER" id="PTHR46913">
    <property type="entry name" value="RING-H2 FINGER PROTEIN ATL16"/>
    <property type="match status" value="1"/>
</dbReference>
<feature type="transmembrane region" description="Helical" evidence="16">
    <location>
        <begin position="29"/>
        <end position="54"/>
    </location>
</feature>
<dbReference type="GO" id="GO:0061630">
    <property type="term" value="F:ubiquitin protein ligase activity"/>
    <property type="evidence" value="ECO:0007669"/>
    <property type="project" value="UniProtKB-EC"/>
</dbReference>
<comment type="similarity">
    <text evidence="13">Belongs to the RING-type zinc finger family. ATL subfamily.</text>
</comment>
<evidence type="ECO:0000256" key="11">
    <source>
        <dbReference type="ARBA" id="ARBA00022989"/>
    </source>
</evidence>
<keyword evidence="10" id="KW-0862">Zinc</keyword>
<feature type="compositionally biased region" description="Basic and acidic residues" evidence="15">
    <location>
        <begin position="230"/>
        <end position="241"/>
    </location>
</feature>
<evidence type="ECO:0000256" key="16">
    <source>
        <dbReference type="SAM" id="Phobius"/>
    </source>
</evidence>
<dbReference type="InterPro" id="IPR013083">
    <property type="entry name" value="Znf_RING/FYVE/PHD"/>
</dbReference>
<organism evidence="18 19">
    <name type="scientific">Vanilla planifolia</name>
    <name type="common">Vanilla</name>
    <dbReference type="NCBI Taxonomy" id="51239"/>
    <lineage>
        <taxon>Eukaryota</taxon>
        <taxon>Viridiplantae</taxon>
        <taxon>Streptophyta</taxon>
        <taxon>Embryophyta</taxon>
        <taxon>Tracheophyta</taxon>
        <taxon>Spermatophyta</taxon>
        <taxon>Magnoliopsida</taxon>
        <taxon>Liliopsida</taxon>
        <taxon>Asparagales</taxon>
        <taxon>Orchidaceae</taxon>
        <taxon>Vanilloideae</taxon>
        <taxon>Vanilleae</taxon>
        <taxon>Vanilla</taxon>
    </lineage>
</organism>
<evidence type="ECO:0000256" key="10">
    <source>
        <dbReference type="ARBA" id="ARBA00022833"/>
    </source>
</evidence>
<dbReference type="EC" id="2.3.2.27" evidence="4"/>
<evidence type="ECO:0000256" key="2">
    <source>
        <dbReference type="ARBA" id="ARBA00004167"/>
    </source>
</evidence>
<comment type="subcellular location">
    <subcellularLocation>
        <location evidence="2">Membrane</location>
        <topology evidence="2">Single-pass membrane protein</topology>
    </subcellularLocation>
</comment>
<evidence type="ECO:0000256" key="1">
    <source>
        <dbReference type="ARBA" id="ARBA00000900"/>
    </source>
</evidence>
<keyword evidence="11 16" id="KW-1133">Transmembrane helix</keyword>
<dbReference type="Gene3D" id="3.30.40.10">
    <property type="entry name" value="Zinc/RING finger domain, C3HC4 (zinc finger)"/>
    <property type="match status" value="1"/>
</dbReference>
<name>A0A835R5K9_VANPL</name>
<evidence type="ECO:0000313" key="19">
    <source>
        <dbReference type="Proteomes" id="UP000639772"/>
    </source>
</evidence>
<dbReference type="Pfam" id="PF13639">
    <property type="entry name" value="zf-RING_2"/>
    <property type="match status" value="1"/>
</dbReference>
<dbReference type="GO" id="GO:0008270">
    <property type="term" value="F:zinc ion binding"/>
    <property type="evidence" value="ECO:0007669"/>
    <property type="project" value="UniProtKB-KW"/>
</dbReference>
<comment type="pathway">
    <text evidence="3">Protein modification; protein ubiquitination.</text>
</comment>
<keyword evidence="9" id="KW-0833">Ubl conjugation pathway</keyword>
<evidence type="ECO:0000259" key="17">
    <source>
        <dbReference type="PROSITE" id="PS50089"/>
    </source>
</evidence>
<dbReference type="Proteomes" id="UP000639772">
    <property type="component" value="Unassembled WGS sequence"/>
</dbReference>
<dbReference type="EMBL" id="JADCNM010000005">
    <property type="protein sequence ID" value="KAG0482594.1"/>
    <property type="molecule type" value="Genomic_DNA"/>
</dbReference>
<dbReference type="OrthoDB" id="8062037at2759"/>
<dbReference type="InterPro" id="IPR044600">
    <property type="entry name" value="ATL1/ATL16-like"/>
</dbReference>
<comment type="catalytic activity">
    <reaction evidence="1">
        <text>S-ubiquitinyl-[E2 ubiquitin-conjugating enzyme]-L-cysteine + [acceptor protein]-L-lysine = [E2 ubiquitin-conjugating enzyme]-L-cysteine + N(6)-ubiquitinyl-[acceptor protein]-L-lysine.</text>
        <dbReference type="EC" id="2.3.2.27"/>
    </reaction>
</comment>
<feature type="region of interest" description="Disordered" evidence="15">
    <location>
        <begin position="225"/>
        <end position="285"/>
    </location>
</feature>